<gene>
    <name evidence="6" type="ORF">MNODULE_08400</name>
</gene>
<evidence type="ECO:0000313" key="6">
    <source>
        <dbReference type="EMBL" id="NKE70757.1"/>
    </source>
</evidence>
<keyword evidence="2" id="KW-0479">Metal-binding</keyword>
<dbReference type="SUPFAM" id="SSF54862">
    <property type="entry name" value="4Fe-4S ferredoxins"/>
    <property type="match status" value="1"/>
</dbReference>
<sequence>MVEYRDQNAPPGGPYQWGMVIDLDRCTGCEACVVACKAENNIRIAGEDEAAQGRAVYWIRIERYWEGEYPNAQLKFMPVLCQHCGNAPCEPVCPVYASYHTPDGLNAQVYNRCVGVRYCGNNCPYTVRYFNWFEPHWDEPLNEQLNPDVTVRSVGVMEKCTFCVQRIRGAQQTAQKEGRRVKDGEVTPACVQSCPTEALVFGDRNDPESRVSKLAESDRGFGLLEELGTKPAITYLKRIK</sequence>
<dbReference type="Pfam" id="PF13247">
    <property type="entry name" value="Fer4_11"/>
    <property type="match status" value="1"/>
</dbReference>
<proteinExistence type="predicted"/>
<dbReference type="Gene3D" id="3.30.70.20">
    <property type="match status" value="2"/>
</dbReference>
<dbReference type="PANTHER" id="PTHR43177:SF3">
    <property type="entry name" value="PROTEIN NRFC HOMOLOG"/>
    <property type="match status" value="1"/>
</dbReference>
<dbReference type="CDD" id="cd10551">
    <property type="entry name" value="PsrB"/>
    <property type="match status" value="1"/>
</dbReference>
<dbReference type="EMBL" id="VTOW01000001">
    <property type="protein sequence ID" value="NKE70757.1"/>
    <property type="molecule type" value="Genomic_DNA"/>
</dbReference>
<dbReference type="InterPro" id="IPR017896">
    <property type="entry name" value="4Fe4S_Fe-S-bd"/>
</dbReference>
<organism evidence="6 7">
    <name type="scientific">Candidatus Manganitrophus noduliformans</name>
    <dbReference type="NCBI Taxonomy" id="2606439"/>
    <lineage>
        <taxon>Bacteria</taxon>
        <taxon>Pseudomonadati</taxon>
        <taxon>Nitrospirota</taxon>
        <taxon>Nitrospiria</taxon>
        <taxon>Candidatus Troglogloeales</taxon>
        <taxon>Candidatus Manganitrophaceae</taxon>
        <taxon>Candidatus Manganitrophus</taxon>
    </lineage>
</organism>
<evidence type="ECO:0000256" key="1">
    <source>
        <dbReference type="ARBA" id="ARBA00022485"/>
    </source>
</evidence>
<keyword evidence="3" id="KW-0408">Iron</keyword>
<dbReference type="Pfam" id="PF12797">
    <property type="entry name" value="Fer4_2"/>
    <property type="match status" value="1"/>
</dbReference>
<evidence type="ECO:0000256" key="3">
    <source>
        <dbReference type="ARBA" id="ARBA00023004"/>
    </source>
</evidence>
<feature type="domain" description="4Fe-4S ferredoxin-type" evidence="5">
    <location>
        <begin position="17"/>
        <end position="47"/>
    </location>
</feature>
<dbReference type="Proteomes" id="UP000534783">
    <property type="component" value="Unassembled WGS sequence"/>
</dbReference>
<evidence type="ECO:0000256" key="2">
    <source>
        <dbReference type="ARBA" id="ARBA00022723"/>
    </source>
</evidence>
<protein>
    <submittedName>
        <fullName evidence="6">4Fe-4S dicluster domain-containing protein</fullName>
    </submittedName>
</protein>
<keyword evidence="1" id="KW-0004">4Fe-4S</keyword>
<accession>A0A7X6DP78</accession>
<dbReference type="AlphaFoldDB" id="A0A7X6DP78"/>
<feature type="domain" description="4Fe-4S ferredoxin-type" evidence="5">
    <location>
        <begin position="72"/>
        <end position="103"/>
    </location>
</feature>
<keyword evidence="7" id="KW-1185">Reference proteome</keyword>
<dbReference type="PROSITE" id="PS51379">
    <property type="entry name" value="4FE4S_FER_2"/>
    <property type="match status" value="2"/>
</dbReference>
<reference evidence="6 7" key="1">
    <citation type="journal article" date="2020" name="Nature">
        <title>Bacterial chemolithoautotrophy via manganese oxidation.</title>
        <authorList>
            <person name="Yu H."/>
            <person name="Leadbetter J.R."/>
        </authorList>
    </citation>
    <scope>NUCLEOTIDE SEQUENCE [LARGE SCALE GENOMIC DNA]</scope>
    <source>
        <strain evidence="6 7">Mn-1</strain>
    </source>
</reference>
<evidence type="ECO:0000256" key="4">
    <source>
        <dbReference type="ARBA" id="ARBA00023014"/>
    </source>
</evidence>
<name>A0A7X6DP78_9BACT</name>
<dbReference type="PANTHER" id="PTHR43177">
    <property type="entry name" value="PROTEIN NRFC"/>
    <property type="match status" value="1"/>
</dbReference>
<dbReference type="InterPro" id="IPR050954">
    <property type="entry name" value="ET_IronSulfur_Cluster-Binding"/>
</dbReference>
<evidence type="ECO:0000313" key="7">
    <source>
        <dbReference type="Proteomes" id="UP000534783"/>
    </source>
</evidence>
<keyword evidence="4" id="KW-0411">Iron-sulfur</keyword>
<dbReference type="GO" id="GO:0051539">
    <property type="term" value="F:4 iron, 4 sulfur cluster binding"/>
    <property type="evidence" value="ECO:0007669"/>
    <property type="project" value="UniProtKB-KW"/>
</dbReference>
<dbReference type="RefSeq" id="WP_168058992.1">
    <property type="nucleotide sequence ID" value="NZ_VTOW01000001.1"/>
</dbReference>
<dbReference type="GO" id="GO:0046872">
    <property type="term" value="F:metal ion binding"/>
    <property type="evidence" value="ECO:0007669"/>
    <property type="project" value="UniProtKB-KW"/>
</dbReference>
<comment type="caution">
    <text evidence="6">The sequence shown here is derived from an EMBL/GenBank/DDBJ whole genome shotgun (WGS) entry which is preliminary data.</text>
</comment>
<evidence type="ECO:0000259" key="5">
    <source>
        <dbReference type="PROSITE" id="PS51379"/>
    </source>
</evidence>